<evidence type="ECO:0000313" key="6">
    <source>
        <dbReference type="EMBL" id="PIO62358.1"/>
    </source>
</evidence>
<evidence type="ECO:0000313" key="7">
    <source>
        <dbReference type="Proteomes" id="UP000230423"/>
    </source>
</evidence>
<dbReference type="GO" id="GO:0016757">
    <property type="term" value="F:glycosyltransferase activity"/>
    <property type="evidence" value="ECO:0007669"/>
    <property type="project" value="UniProtKB-KW"/>
</dbReference>
<keyword evidence="4" id="KW-0472">Membrane</keyword>
<dbReference type="AlphaFoldDB" id="A0A2G9TWS2"/>
<keyword evidence="7" id="KW-1185">Reference proteome</keyword>
<feature type="non-terminal residue" evidence="6">
    <location>
        <position position="304"/>
    </location>
</feature>
<evidence type="ECO:0000256" key="4">
    <source>
        <dbReference type="ARBA" id="ARBA00023136"/>
    </source>
</evidence>
<evidence type="ECO:0000256" key="2">
    <source>
        <dbReference type="ARBA" id="ARBA00022676"/>
    </source>
</evidence>
<organism evidence="6 7">
    <name type="scientific">Teladorsagia circumcincta</name>
    <name type="common">Brown stomach worm</name>
    <name type="synonym">Ostertagia circumcincta</name>
    <dbReference type="NCBI Taxonomy" id="45464"/>
    <lineage>
        <taxon>Eukaryota</taxon>
        <taxon>Metazoa</taxon>
        <taxon>Ecdysozoa</taxon>
        <taxon>Nematoda</taxon>
        <taxon>Chromadorea</taxon>
        <taxon>Rhabditida</taxon>
        <taxon>Rhabditina</taxon>
        <taxon>Rhabditomorpha</taxon>
        <taxon>Strongyloidea</taxon>
        <taxon>Trichostrongylidae</taxon>
        <taxon>Teladorsagia</taxon>
    </lineage>
</organism>
<evidence type="ECO:0000256" key="3">
    <source>
        <dbReference type="ARBA" id="ARBA00022679"/>
    </source>
</evidence>
<comment type="subcellular location">
    <subcellularLocation>
        <location evidence="1">Membrane</location>
        <topology evidence="1">Single-pass type II membrane protein</topology>
    </subcellularLocation>
</comment>
<proteinExistence type="predicted"/>
<dbReference type="EMBL" id="KZ352212">
    <property type="protein sequence ID" value="PIO62358.1"/>
    <property type="molecule type" value="Genomic_DNA"/>
</dbReference>
<dbReference type="PANTHER" id="PTHR46671">
    <property type="entry name" value="PROTEIN CBG11221"/>
    <property type="match status" value="1"/>
</dbReference>
<keyword evidence="2" id="KW-0328">Glycosyltransferase</keyword>
<keyword evidence="5" id="KW-0325">Glycoprotein</keyword>
<evidence type="ECO:0000256" key="5">
    <source>
        <dbReference type="ARBA" id="ARBA00023180"/>
    </source>
</evidence>
<dbReference type="Pfam" id="PF02485">
    <property type="entry name" value="Branch"/>
    <property type="match status" value="1"/>
</dbReference>
<dbReference type="PANTHER" id="PTHR46671:SF7">
    <property type="entry name" value="CORE-2_I-BRANCHING ENZYME"/>
    <property type="match status" value="1"/>
</dbReference>
<sequence length="304" mass="34681">MGQREHRILGKVRLIGKGILPCRNVDFGLVRRSIAASSTMAYPAVVPFVIDWVHGPLTRTFSGERNGSSTVKATRSEHGYYKSGTFNETDTRHGPQMVAYFQRKAVTANIDCWRLLNNDKSYEFIEDELRSSYHPQNVFCYAIDYKAKKEFAQKIEALAKCLPNVMVPTKRFDIGRTGINGTRAHYECMKSLMAYKGWGYVILMQNYDVVIKTVYETVNILRALAGANDVHVRPCESYRYNNSLKWDVRSLKFYRNEARVAPAQLNVSLTFARGAVHASLSRAAADWMVNTIDLTKTFEQLDRH</sequence>
<dbReference type="OrthoDB" id="2019572at2759"/>
<dbReference type="InterPro" id="IPR003406">
    <property type="entry name" value="Glyco_trans_14"/>
</dbReference>
<keyword evidence="3" id="KW-0808">Transferase</keyword>
<reference evidence="6 7" key="1">
    <citation type="submission" date="2015-09" db="EMBL/GenBank/DDBJ databases">
        <title>Draft genome of the parasitic nematode Teladorsagia circumcincta isolate WARC Sus (inbred).</title>
        <authorList>
            <person name="Mitreva M."/>
        </authorList>
    </citation>
    <scope>NUCLEOTIDE SEQUENCE [LARGE SCALE GENOMIC DNA]</scope>
    <source>
        <strain evidence="6 7">S</strain>
    </source>
</reference>
<evidence type="ECO:0000256" key="1">
    <source>
        <dbReference type="ARBA" id="ARBA00004606"/>
    </source>
</evidence>
<protein>
    <submittedName>
        <fullName evidence="6">Core-2/I-Branching enzyme</fullName>
    </submittedName>
</protein>
<accession>A0A2G9TWS2</accession>
<gene>
    <name evidence="6" type="ORF">TELCIR_16088</name>
</gene>
<name>A0A2G9TWS2_TELCI</name>
<dbReference type="Proteomes" id="UP000230423">
    <property type="component" value="Unassembled WGS sequence"/>
</dbReference>
<dbReference type="GO" id="GO:0016020">
    <property type="term" value="C:membrane"/>
    <property type="evidence" value="ECO:0007669"/>
    <property type="project" value="UniProtKB-SubCell"/>
</dbReference>